<keyword evidence="6" id="KW-0732">Signal</keyword>
<accession>A0A498I988</accession>
<evidence type="ECO:0000256" key="5">
    <source>
        <dbReference type="SAM" id="MobiDB-lite"/>
    </source>
</evidence>
<evidence type="ECO:0000256" key="4">
    <source>
        <dbReference type="ARBA" id="ARBA00023278"/>
    </source>
</evidence>
<name>A0A498I988_MALDO</name>
<keyword evidence="8" id="KW-1185">Reference proteome</keyword>
<keyword evidence="4" id="KW-0379">Hydroxylation</keyword>
<comment type="similarity">
    <text evidence="1">Belongs to the CLV3/ESR signal peptide family.</text>
</comment>
<sequence length="144" mass="15629">MTKSSHSSFSFPSSTSGLLRLLLMAAVILSLLFVTSAATPISNPTNATPRNPHRLHSQETHHHRECDRQTSASESSSAQLRSLCLQLTHHRIFHASLPLSPLPPVSPSGPSQPAPGDRQDGHEIDPRYGVEKRLVPSGPNPLHN</sequence>
<feature type="compositionally biased region" description="Basic and acidic residues" evidence="5">
    <location>
        <begin position="117"/>
        <end position="134"/>
    </location>
</feature>
<dbReference type="GO" id="GO:0030154">
    <property type="term" value="P:cell differentiation"/>
    <property type="evidence" value="ECO:0007669"/>
    <property type="project" value="UniProtKB-KW"/>
</dbReference>
<feature type="compositionally biased region" description="Basic and acidic residues" evidence="5">
    <location>
        <begin position="56"/>
        <end position="68"/>
    </location>
</feature>
<evidence type="ECO:0000256" key="6">
    <source>
        <dbReference type="SAM" id="SignalP"/>
    </source>
</evidence>
<feature type="region of interest" description="Disordered" evidence="5">
    <location>
        <begin position="97"/>
        <end position="144"/>
    </location>
</feature>
<dbReference type="STRING" id="3750.A0A498I988"/>
<gene>
    <name evidence="7" type="ORF">DVH24_040636</name>
</gene>
<proteinExistence type="inferred from homology"/>
<feature type="compositionally biased region" description="Pro residues" evidence="5">
    <location>
        <begin position="100"/>
        <end position="113"/>
    </location>
</feature>
<evidence type="ECO:0000256" key="3">
    <source>
        <dbReference type="ARBA" id="ARBA00022782"/>
    </source>
</evidence>
<feature type="compositionally biased region" description="Low complexity" evidence="5">
    <location>
        <begin position="69"/>
        <end position="79"/>
    </location>
</feature>
<keyword evidence="2" id="KW-0217">Developmental protein</keyword>
<evidence type="ECO:0000256" key="2">
    <source>
        <dbReference type="ARBA" id="ARBA00022473"/>
    </source>
</evidence>
<feature type="chain" id="PRO_5019753378" evidence="6">
    <location>
        <begin position="38"/>
        <end position="144"/>
    </location>
</feature>
<dbReference type="PANTHER" id="PTHR34359">
    <property type="entry name" value="CLAVATA3/ESR (CLE)-RELATED PROTEIN 10"/>
    <property type="match status" value="1"/>
</dbReference>
<feature type="region of interest" description="Disordered" evidence="5">
    <location>
        <begin position="40"/>
        <end position="79"/>
    </location>
</feature>
<organism evidence="7 8">
    <name type="scientific">Malus domestica</name>
    <name type="common">Apple</name>
    <name type="synonym">Pyrus malus</name>
    <dbReference type="NCBI Taxonomy" id="3750"/>
    <lineage>
        <taxon>Eukaryota</taxon>
        <taxon>Viridiplantae</taxon>
        <taxon>Streptophyta</taxon>
        <taxon>Embryophyta</taxon>
        <taxon>Tracheophyta</taxon>
        <taxon>Spermatophyta</taxon>
        <taxon>Magnoliopsida</taxon>
        <taxon>eudicotyledons</taxon>
        <taxon>Gunneridae</taxon>
        <taxon>Pentapetalae</taxon>
        <taxon>rosids</taxon>
        <taxon>fabids</taxon>
        <taxon>Rosales</taxon>
        <taxon>Rosaceae</taxon>
        <taxon>Amygdaloideae</taxon>
        <taxon>Maleae</taxon>
        <taxon>Malus</taxon>
    </lineage>
</organism>
<protein>
    <submittedName>
        <fullName evidence="7">Uncharacterized protein</fullName>
    </submittedName>
</protein>
<evidence type="ECO:0000256" key="1">
    <source>
        <dbReference type="ARBA" id="ARBA00005416"/>
    </source>
</evidence>
<feature type="compositionally biased region" description="Polar residues" evidence="5">
    <location>
        <begin position="40"/>
        <end position="49"/>
    </location>
</feature>
<evidence type="ECO:0000313" key="8">
    <source>
        <dbReference type="Proteomes" id="UP000290289"/>
    </source>
</evidence>
<feature type="signal peptide" evidence="6">
    <location>
        <begin position="1"/>
        <end position="37"/>
    </location>
</feature>
<reference evidence="7 8" key="1">
    <citation type="submission" date="2018-10" db="EMBL/GenBank/DDBJ databases">
        <title>A high-quality apple genome assembly.</title>
        <authorList>
            <person name="Hu J."/>
        </authorList>
    </citation>
    <scope>NUCLEOTIDE SEQUENCE [LARGE SCALE GENOMIC DNA]</scope>
    <source>
        <strain evidence="8">cv. HFTH1</strain>
        <tissue evidence="7">Young leaf</tissue>
    </source>
</reference>
<dbReference type="PANTHER" id="PTHR34359:SF5">
    <property type="entry name" value="CLAVATA3_ESR (CLE)-RELATED PROTEIN 9"/>
    <property type="match status" value="1"/>
</dbReference>
<evidence type="ECO:0000313" key="7">
    <source>
        <dbReference type="EMBL" id="RXH79489.1"/>
    </source>
</evidence>
<keyword evidence="3" id="KW-0221">Differentiation</keyword>
<comment type="caution">
    <text evidence="7">The sequence shown here is derived from an EMBL/GenBank/DDBJ whole genome shotgun (WGS) entry which is preliminary data.</text>
</comment>
<dbReference type="AlphaFoldDB" id="A0A498I988"/>
<dbReference type="EMBL" id="RDQH01000339">
    <property type="protein sequence ID" value="RXH79489.1"/>
    <property type="molecule type" value="Genomic_DNA"/>
</dbReference>
<dbReference type="InterPro" id="IPR039618">
    <property type="entry name" value="CLE9-13"/>
</dbReference>
<dbReference type="Proteomes" id="UP000290289">
    <property type="component" value="Chromosome 13"/>
</dbReference>